<dbReference type="InterPro" id="IPR049809">
    <property type="entry name" value="YehF/YfeS-like_WGR"/>
</dbReference>
<protein>
    <submittedName>
        <fullName evidence="2">DUF4132 domain-containing protein</fullName>
    </submittedName>
</protein>
<evidence type="ECO:0000313" key="2">
    <source>
        <dbReference type="EMBL" id="MCS7481931.1"/>
    </source>
</evidence>
<reference evidence="2" key="1">
    <citation type="submission" date="2022-08" db="EMBL/GenBank/DDBJ databases">
        <authorList>
            <person name="Tistechok S."/>
            <person name="Samborskyy M."/>
            <person name="Roman I."/>
        </authorList>
    </citation>
    <scope>NUCLEOTIDE SEQUENCE</scope>
    <source>
        <strain evidence="2">DSM 103496</strain>
    </source>
</reference>
<dbReference type="InterPro" id="IPR008893">
    <property type="entry name" value="WGR_domain"/>
</dbReference>
<dbReference type="SUPFAM" id="SSF142921">
    <property type="entry name" value="WGR domain-like"/>
    <property type="match status" value="1"/>
</dbReference>
<dbReference type="EMBL" id="JANYMP010000021">
    <property type="protein sequence ID" value="MCS7481931.1"/>
    <property type="molecule type" value="Genomic_DNA"/>
</dbReference>
<sequence>MRRWELVADGSAKFWEVGRDGTGVTVRYGRLGSAGQTKVKDFASEALAVAHVDKLLAEKEKKGYGEVGAPVASGPVAAGVDESVVERPDESTFVVPPSWRNVARPGRGQGGRRAAKSSRDAEAYLRSKVERLPAQLAAALVNRGSEPELVEAAKAYLDGRGTPLGAAVVGATLTSEASRYYGREDVATLADVWVVQHGFAFAAQAVSDLGRISVFWAGAPGKATAAVGRRTDDHQTWPYANRQVVERLRVLLAGADEADYLAAVEVLSARRDTVLTRTIAAYLASTRQDWVDELVAEVLPGARLVEEHRLFLGSLGTVEQVEAVYAREEYRYWLPQSDVLPTVVCAVGAGIAPVLARLLDGDSGDDARKLLVDALAWTPTDEAFGLLVARLDEKFVMSAVVGAVKRYPARALRVLAASESAAARSLLVGHVRANPELVAVAELDDELRVVVEDAAAEEGAAPDAPDELLPRVLVAPPWTVGRAAVKPVVVDGLESAAVREIRWEPGERQEWSEAFGGYYWADATFPEWAVAVARLLAGKIPHHMQPALVLKAPKELLRRHLVDWRPEMWSAMDWARPFVARFEIDALPVAVRIAKADPTSGAELLLPFADGEVARLMAGWLGRLKSVHGVAVAWLLRHPETAVRALLPVALVKPGKARREAEAALRLVAARGHADVVRRVAAEHGGRVEEAAESLITTDPLDHLPAKMPVVGDWADPVLLPRILLRDREHALPVAAAGHVVTMLAMSKPDDVYAGVEVVRELCDPESLARFVWAAFEAWRANGTPPKDGWVLPAQGLFGDDETVRALAPVIRVWPGEGGHSKAVVGLDVLAAIGSDVALLHLNGIAQKAQFGGLKARAREKIDEVAAGLGLTGEQLADRLVPDFGLDDAATLVVDYGPRQFVVGFDEQLKPYVVDGDGKRRAALPKPGAKDDQELATAEHKRFAVLKKDVRTVAADQIRRFEAAMVARRRWPASEFRSLFAEHPLLWHVVRRLVWITEGGQAFRLAEDRTIADVNDDAVELQEDAVVGIAHPLDLADSVADWAGVFADYEILQPFPQLGRPVHALAEDERSASELKRFQNVTVPVGKVLGLTNKGWRRGEPQDAGVECWITRPVPGGGSIVVNLDPGIPVGVVTLFENQTLSGVWFNDRGSEWRRDGARTFGELDPITASEVLTELTSLTN</sequence>
<dbReference type="InterPro" id="IPR025406">
    <property type="entry name" value="DUF4132"/>
</dbReference>
<dbReference type="CDD" id="cd07996">
    <property type="entry name" value="WGR_MMR_like"/>
    <property type="match status" value="1"/>
</dbReference>
<dbReference type="Gene3D" id="2.20.140.10">
    <property type="entry name" value="WGR domain"/>
    <property type="match status" value="1"/>
</dbReference>
<dbReference type="SMART" id="SM00773">
    <property type="entry name" value="WGR"/>
    <property type="match status" value="1"/>
</dbReference>
<dbReference type="Pfam" id="PF13569">
    <property type="entry name" value="DUF4132"/>
    <property type="match status" value="1"/>
</dbReference>
<evidence type="ECO:0000313" key="3">
    <source>
        <dbReference type="Proteomes" id="UP001141259"/>
    </source>
</evidence>
<accession>A0A9X2VSQ6</accession>
<comment type="caution">
    <text evidence="2">The sequence shown here is derived from an EMBL/GenBank/DDBJ whole genome shotgun (WGS) entry which is preliminary data.</text>
</comment>
<dbReference type="RefSeq" id="WP_259627416.1">
    <property type="nucleotide sequence ID" value="NZ_JANYMP010000021.1"/>
</dbReference>
<name>A0A9X2VSQ6_9PSEU</name>
<feature type="domain" description="WGR" evidence="1">
    <location>
        <begin position="1"/>
        <end position="78"/>
    </location>
</feature>
<dbReference type="InterPro" id="IPR036930">
    <property type="entry name" value="WGR_dom_sf"/>
</dbReference>
<evidence type="ECO:0000259" key="1">
    <source>
        <dbReference type="PROSITE" id="PS51977"/>
    </source>
</evidence>
<keyword evidence="3" id="KW-1185">Reference proteome</keyword>
<dbReference type="Pfam" id="PF05406">
    <property type="entry name" value="WGR"/>
    <property type="match status" value="1"/>
</dbReference>
<proteinExistence type="predicted"/>
<dbReference type="AlphaFoldDB" id="A0A9X2VSQ6"/>
<dbReference type="Proteomes" id="UP001141259">
    <property type="component" value="Unassembled WGS sequence"/>
</dbReference>
<dbReference type="PROSITE" id="PS51977">
    <property type="entry name" value="WGR"/>
    <property type="match status" value="1"/>
</dbReference>
<gene>
    <name evidence="2" type="ORF">NZH93_34195</name>
</gene>
<organism evidence="2 3">
    <name type="scientific">Umezawaea endophytica</name>
    <dbReference type="NCBI Taxonomy" id="1654476"/>
    <lineage>
        <taxon>Bacteria</taxon>
        <taxon>Bacillati</taxon>
        <taxon>Actinomycetota</taxon>
        <taxon>Actinomycetes</taxon>
        <taxon>Pseudonocardiales</taxon>
        <taxon>Pseudonocardiaceae</taxon>
        <taxon>Umezawaea</taxon>
    </lineage>
</organism>